<keyword evidence="5 8" id="KW-1133">Transmembrane helix</keyword>
<reference evidence="9" key="1">
    <citation type="journal article" date="2004" name="Nature">
        <title>Genome duplication in the teleost fish Tetraodon nigroviridis reveals the early vertebrate proto-karyotype.</title>
        <authorList>
            <person name="Jaillon O."/>
            <person name="Aury J.-M."/>
            <person name="Brunet F."/>
            <person name="Petit J.-L."/>
            <person name="Stange-Thomann N."/>
            <person name="Mauceli E."/>
            <person name="Bouneau L."/>
            <person name="Fischer C."/>
            <person name="Ozouf-Costaz C."/>
            <person name="Bernot A."/>
            <person name="Nicaud S."/>
            <person name="Jaffe D."/>
            <person name="Fisher S."/>
            <person name="Lutfalla G."/>
            <person name="Dossat C."/>
            <person name="Segurens B."/>
            <person name="Dasilva C."/>
            <person name="Salanoubat M."/>
            <person name="Levy M."/>
            <person name="Boudet N."/>
            <person name="Castellano S."/>
            <person name="Anthouard V."/>
            <person name="Jubin C."/>
            <person name="Castelli V."/>
            <person name="Katinka M."/>
            <person name="Vacherie B."/>
            <person name="Biemont C."/>
            <person name="Skalli Z."/>
            <person name="Cattolico L."/>
            <person name="Poulain J."/>
            <person name="De Berardinis V."/>
            <person name="Cruaud C."/>
            <person name="Duprat S."/>
            <person name="Brottier P."/>
            <person name="Coutanceau J.-P."/>
            <person name="Gouzy J."/>
            <person name="Parra G."/>
            <person name="Lardier G."/>
            <person name="Chapple C."/>
            <person name="McKernan K.J."/>
            <person name="McEwan P."/>
            <person name="Bosak S."/>
            <person name="Kellis M."/>
            <person name="Volff J.-N."/>
            <person name="Guigo R."/>
            <person name="Zody M.C."/>
            <person name="Mesirov J."/>
            <person name="Lindblad-Toh K."/>
            <person name="Birren B."/>
            <person name="Nusbaum C."/>
            <person name="Kahn D."/>
            <person name="Robinson-Rechavi M."/>
            <person name="Laudet V."/>
            <person name="Schachter V."/>
            <person name="Quetier F."/>
            <person name="Saurin W."/>
            <person name="Scarpelli C."/>
            <person name="Wincker P."/>
            <person name="Lander E.S."/>
            <person name="Weissenbach J."/>
            <person name="Roest Crollius H."/>
        </authorList>
    </citation>
    <scope>NUCLEOTIDE SEQUENCE [LARGE SCALE GENOMIC DNA]</scope>
</reference>
<evidence type="ECO:0000256" key="4">
    <source>
        <dbReference type="ARBA" id="ARBA00022729"/>
    </source>
</evidence>
<comment type="subcellular location">
    <subcellularLocation>
        <location evidence="1">Nucleus inner membrane</location>
        <topology evidence="1">Multi-pass membrane protein</topology>
        <orientation evidence="1">Nucleoplasmic side</orientation>
    </subcellularLocation>
</comment>
<proteinExistence type="inferred from homology"/>
<comment type="caution">
    <text evidence="9">The sequence shown here is derived from an EMBL/GenBank/DDBJ whole genome shotgun (WGS) entry which is preliminary data.</text>
</comment>
<dbReference type="Pfam" id="PF10225">
    <property type="entry name" value="NEMP"/>
    <property type="match status" value="1"/>
</dbReference>
<evidence type="ECO:0000256" key="2">
    <source>
        <dbReference type="ARBA" id="ARBA00005748"/>
    </source>
</evidence>
<dbReference type="AlphaFoldDB" id="Q4S5V5"/>
<feature type="transmembrane region" description="Helical" evidence="8">
    <location>
        <begin position="141"/>
        <end position="160"/>
    </location>
</feature>
<organism evidence="9">
    <name type="scientific">Tetraodon nigroviridis</name>
    <name type="common">Spotted green pufferfish</name>
    <name type="synonym">Chelonodon nigroviridis</name>
    <dbReference type="NCBI Taxonomy" id="99883"/>
    <lineage>
        <taxon>Eukaryota</taxon>
        <taxon>Metazoa</taxon>
        <taxon>Chordata</taxon>
        <taxon>Craniata</taxon>
        <taxon>Vertebrata</taxon>
        <taxon>Euteleostomi</taxon>
        <taxon>Actinopterygii</taxon>
        <taxon>Neopterygii</taxon>
        <taxon>Teleostei</taxon>
        <taxon>Neoteleostei</taxon>
        <taxon>Acanthomorphata</taxon>
        <taxon>Eupercaria</taxon>
        <taxon>Tetraodontiformes</taxon>
        <taxon>Tetradontoidea</taxon>
        <taxon>Tetraodontidae</taxon>
        <taxon>Tetraodon</taxon>
    </lineage>
</organism>
<keyword evidence="4" id="KW-0732">Signal</keyword>
<feature type="transmembrane region" description="Helical" evidence="8">
    <location>
        <begin position="109"/>
        <end position="134"/>
    </location>
</feature>
<keyword evidence="7" id="KW-0539">Nucleus</keyword>
<evidence type="ECO:0000256" key="1">
    <source>
        <dbReference type="ARBA" id="ARBA00004575"/>
    </source>
</evidence>
<dbReference type="GO" id="GO:0005637">
    <property type="term" value="C:nuclear inner membrane"/>
    <property type="evidence" value="ECO:0007669"/>
    <property type="project" value="UniProtKB-SubCell"/>
</dbReference>
<accession>Q4S5V5</accession>
<evidence type="ECO:0000256" key="5">
    <source>
        <dbReference type="ARBA" id="ARBA00022989"/>
    </source>
</evidence>
<feature type="non-terminal residue" evidence="9">
    <location>
        <position position="318"/>
    </location>
</feature>
<feature type="transmembrane region" description="Helical" evidence="8">
    <location>
        <begin position="172"/>
        <end position="192"/>
    </location>
</feature>
<dbReference type="InterPro" id="IPR019358">
    <property type="entry name" value="NEMP_fam"/>
</dbReference>
<dbReference type="PANTHER" id="PTHR13598">
    <property type="entry name" value="AT07567P-RELATED"/>
    <property type="match status" value="1"/>
</dbReference>
<feature type="non-terminal residue" evidence="9">
    <location>
        <position position="1"/>
    </location>
</feature>
<dbReference type="PANTHER" id="PTHR13598:SF4">
    <property type="entry name" value="NUCLEAR ENVELOPE INTEGRAL MEMBRANE PROTEIN 1"/>
    <property type="match status" value="1"/>
</dbReference>
<gene>
    <name evidence="9" type="ORF">GSTENG00023565001</name>
</gene>
<dbReference type="OrthoDB" id="509138at2759"/>
<keyword evidence="6 8" id="KW-0472">Membrane</keyword>
<protein>
    <submittedName>
        <fullName evidence="9">(spotted green pufferfish) hypothetical protein</fullName>
    </submittedName>
</protein>
<reference evidence="9" key="2">
    <citation type="submission" date="2004-02" db="EMBL/GenBank/DDBJ databases">
        <authorList>
            <consortium name="Genoscope"/>
            <consortium name="Whitehead Institute Centre for Genome Research"/>
        </authorList>
    </citation>
    <scope>NUCLEOTIDE SEQUENCE</scope>
</reference>
<keyword evidence="3 8" id="KW-0812">Transmembrane</keyword>
<dbReference type="EMBL" id="CAAE01014729">
    <property type="protein sequence ID" value="CAG03977.1"/>
    <property type="molecule type" value="Genomic_DNA"/>
</dbReference>
<evidence type="ECO:0000313" key="9">
    <source>
        <dbReference type="EMBL" id="CAG03977.1"/>
    </source>
</evidence>
<evidence type="ECO:0000256" key="8">
    <source>
        <dbReference type="SAM" id="Phobius"/>
    </source>
</evidence>
<evidence type="ECO:0000256" key="3">
    <source>
        <dbReference type="ARBA" id="ARBA00022692"/>
    </source>
</evidence>
<evidence type="ECO:0000256" key="6">
    <source>
        <dbReference type="ARBA" id="ARBA00023136"/>
    </source>
</evidence>
<name>Q4S5V5_TETNG</name>
<evidence type="ECO:0000256" key="7">
    <source>
        <dbReference type="ARBA" id="ARBA00023242"/>
    </source>
</evidence>
<dbReference type="KEGG" id="tng:GSTEN00023565G001"/>
<comment type="similarity">
    <text evidence="2">Belongs to the NEMP family.</text>
</comment>
<sequence>LQDGQSYAVSGSNRFRYKNSIMPTWRQTWTRIQVRVWSSEVFKVEIVSGEEQLQDLEKFSVWAWLQSLLRERHNETTINISLFSKKTCFRIEPVEDSQYTVKCIRTSQVFFYSAGIGTGTIASLIILFFVLARLLPKKSPFYLFLVGGWSFSVYAIQLVFRNLSVILQEHWHVALGIQIQQVAFAIIISALISKHLEYPITLAVAAWRRVWTTGNERKIRRFRQKPEPRRLLTEEEYQKQAEEETRRGLEELRKHCSSPEFNPWKTVSRLQSPQRFADFVEGSPHLMSNEVSVHAQEYGFGGMIFEDTDDEDEEEDAN</sequence>